<comment type="caution">
    <text evidence="3">The sequence shown here is derived from an EMBL/GenBank/DDBJ whole genome shotgun (WGS) entry which is preliminary data.</text>
</comment>
<evidence type="ECO:0000313" key="4">
    <source>
        <dbReference type="Proteomes" id="UP000786811"/>
    </source>
</evidence>
<protein>
    <submittedName>
        <fullName evidence="3">Similar to klhdc10: Kelch domain-containing protein 10 (Xenopus laevis)</fullName>
    </submittedName>
</protein>
<keyword evidence="4" id="KW-1185">Reference proteome</keyword>
<reference evidence="3" key="1">
    <citation type="submission" date="2021-04" db="EMBL/GenBank/DDBJ databases">
        <authorList>
            <person name="Chebbi M.A.C M."/>
        </authorList>
    </citation>
    <scope>NUCLEOTIDE SEQUENCE</scope>
</reference>
<dbReference type="InterPro" id="IPR015915">
    <property type="entry name" value="Kelch-typ_b-propeller"/>
</dbReference>
<evidence type="ECO:0000256" key="1">
    <source>
        <dbReference type="ARBA" id="ARBA00022441"/>
    </source>
</evidence>
<dbReference type="Proteomes" id="UP000786811">
    <property type="component" value="Unassembled WGS sequence"/>
</dbReference>
<dbReference type="PANTHER" id="PTHR46428:SF1">
    <property type="entry name" value="KELCH DOMAIN-CONTAINING PROTEIN 10"/>
    <property type="match status" value="1"/>
</dbReference>
<evidence type="ECO:0000256" key="2">
    <source>
        <dbReference type="ARBA" id="ARBA00022737"/>
    </source>
</evidence>
<evidence type="ECO:0000313" key="3">
    <source>
        <dbReference type="EMBL" id="CAG5090064.1"/>
    </source>
</evidence>
<dbReference type="SUPFAM" id="SSF50965">
    <property type="entry name" value="Galactose oxidase, central domain"/>
    <property type="match status" value="1"/>
</dbReference>
<organism evidence="3 4">
    <name type="scientific">Cotesia congregata</name>
    <name type="common">Parasitoid wasp</name>
    <name type="synonym">Apanteles congregatus</name>
    <dbReference type="NCBI Taxonomy" id="51543"/>
    <lineage>
        <taxon>Eukaryota</taxon>
        <taxon>Metazoa</taxon>
        <taxon>Ecdysozoa</taxon>
        <taxon>Arthropoda</taxon>
        <taxon>Hexapoda</taxon>
        <taxon>Insecta</taxon>
        <taxon>Pterygota</taxon>
        <taxon>Neoptera</taxon>
        <taxon>Endopterygota</taxon>
        <taxon>Hymenoptera</taxon>
        <taxon>Apocrita</taxon>
        <taxon>Ichneumonoidea</taxon>
        <taxon>Braconidae</taxon>
        <taxon>Microgastrinae</taxon>
        <taxon>Cotesia</taxon>
    </lineage>
</organism>
<dbReference type="AlphaFoldDB" id="A0A8J2HAJ3"/>
<dbReference type="PANTHER" id="PTHR46428">
    <property type="entry name" value="KELCH DOMAIN-CONTAINING PROTEIN 10"/>
    <property type="match status" value="1"/>
</dbReference>
<dbReference type="Gene3D" id="2.120.10.80">
    <property type="entry name" value="Kelch-type beta propeller"/>
    <property type="match status" value="1"/>
</dbReference>
<dbReference type="InterPro" id="IPR052125">
    <property type="entry name" value="KLHDC10"/>
</dbReference>
<keyword evidence="1" id="KW-0880">Kelch repeat</keyword>
<keyword evidence="2" id="KW-0677">Repeat</keyword>
<dbReference type="EMBL" id="CAJNRD030001119">
    <property type="protein sequence ID" value="CAG5090064.1"/>
    <property type="molecule type" value="Genomic_DNA"/>
</dbReference>
<proteinExistence type="predicted"/>
<dbReference type="GO" id="GO:0032874">
    <property type="term" value="P:positive regulation of stress-activated MAPK cascade"/>
    <property type="evidence" value="ECO:0007669"/>
    <property type="project" value="TreeGrafter"/>
</dbReference>
<dbReference type="OrthoDB" id="10251809at2759"/>
<name>A0A8J2HAJ3_COTCN</name>
<gene>
    <name evidence="3" type="ORF">HICCMSTLAB_LOCUS5476</name>
</gene>
<dbReference type="InterPro" id="IPR011043">
    <property type="entry name" value="Gal_Oxase/kelch_b-propeller"/>
</dbReference>
<accession>A0A8J2HAJ3</accession>
<sequence length="447" mass="52707">MYKFKPFAFDQHEIKRSEILRSKSDTKINCDDKYLYSYSTYSVDTPEGLEDIAVEAWKFHLLTHRWTPLQNVETQLVDNSFEAGSIFDDGKLILLLRAETSPQFFYLLHWDLRINELNIRKINRPLPKMGFDPKFVCHSFHFYAIGSQSKVFFQRTDDAPHKYFNIYDVLKMDLITKKWEFVYLCPESDPFDWEKDNHYGDIFAFDGKKIYVLDSDESSEEPLISHRIFAFDLDLKQWDELQVKGDLGNDTRIPRMHGGFSITQYRDDKGDVNSEFMIVENTSIFSAWVSIPKLEEIAWEAAMYSFKPFVFDQHRVTRRELLRKKTDPKRILSFDLETKQWDDMEVHRDLESKPGIPFDRGDYSIIQYKDEKGDINVILTGGETDKFLCNDIWRLNLRTLQWTCVSKFAGVLPYRMRNHVAAITPAGKMYLVDGWVVEKRGELILKC</sequence>